<reference evidence="2 4" key="1">
    <citation type="submission" date="2020-02" db="EMBL/GenBank/DDBJ databases">
        <title>Plant-Promoting Endophytic Bacterium Rhizobium oryzihabitans sp. nov., Isolated from the Root of Rice.</title>
        <authorList>
            <person name="zhao J."/>
            <person name="Zhang G."/>
        </authorList>
    </citation>
    <scope>NUCLEOTIDE SEQUENCE [LARGE SCALE GENOMIC DNA]</scope>
    <source>
        <strain evidence="2 4">M15</strain>
    </source>
</reference>
<proteinExistence type="predicted"/>
<dbReference type="KEGG" id="roy:G3A56_16090"/>
<dbReference type="EMBL" id="CP048632">
    <property type="protein sequence ID" value="QIB36943.1"/>
    <property type="molecule type" value="Genomic_DNA"/>
</dbReference>
<evidence type="ECO:0000313" key="2">
    <source>
        <dbReference type="EMBL" id="QIB36943.1"/>
    </source>
</evidence>
<name>A0A7L5BDZ3_9HYPH</name>
<accession>A0A7L5BDZ3</accession>
<evidence type="ECO:0000313" key="3">
    <source>
        <dbReference type="EMBL" id="QIB39334.1"/>
    </source>
</evidence>
<protein>
    <submittedName>
        <fullName evidence="2">Uncharacterized protein</fullName>
    </submittedName>
</protein>
<organism evidence="2 4">
    <name type="scientific">Rhizobium oryzihabitans</name>
    <dbReference type="NCBI Taxonomy" id="2267833"/>
    <lineage>
        <taxon>Bacteria</taxon>
        <taxon>Pseudomonadati</taxon>
        <taxon>Pseudomonadota</taxon>
        <taxon>Alphaproteobacteria</taxon>
        <taxon>Hyphomicrobiales</taxon>
        <taxon>Rhizobiaceae</taxon>
        <taxon>Rhizobium/Agrobacterium group</taxon>
        <taxon>Rhizobium</taxon>
    </lineage>
</organism>
<dbReference type="Proteomes" id="UP000464865">
    <property type="component" value="Chromosome M15-11"/>
</dbReference>
<dbReference type="AlphaFoldDB" id="A0A7L5BDZ3"/>
<evidence type="ECO:0000313" key="1">
    <source>
        <dbReference type="EMBL" id="QIB36861.1"/>
    </source>
</evidence>
<dbReference type="KEGG" id="roy:G3A56_02150"/>
<dbReference type="RefSeq" id="WP_164056056.1">
    <property type="nucleotide sequence ID" value="NZ_CP048632.1"/>
</dbReference>
<dbReference type="EMBL" id="CP048632">
    <property type="protein sequence ID" value="QIB39334.1"/>
    <property type="molecule type" value="Genomic_DNA"/>
</dbReference>
<dbReference type="EMBL" id="CP048632">
    <property type="protein sequence ID" value="QIB36861.1"/>
    <property type="molecule type" value="Genomic_DNA"/>
</dbReference>
<dbReference type="KEGG" id="roy:G3A56_01655"/>
<sequence length="93" mass="10544">MDPMTIQERLEAQVSEHEALGSTRRDKSLGIRSMPEGYALMLNRDESHFYWLKFDGSEGVEAWDKWYVYHSATMNSDSCEILAVLQGKIGASA</sequence>
<gene>
    <name evidence="1" type="ORF">G3A56_01655</name>
    <name evidence="2" type="ORF">G3A56_02150</name>
    <name evidence="3" type="ORF">G3A56_16090</name>
</gene>
<evidence type="ECO:0000313" key="4">
    <source>
        <dbReference type="Proteomes" id="UP000464865"/>
    </source>
</evidence>
<keyword evidence="4" id="KW-1185">Reference proteome</keyword>